<dbReference type="Gene3D" id="2.40.420.20">
    <property type="match status" value="1"/>
</dbReference>
<comment type="similarity">
    <text evidence="1">Belongs to the membrane fusion protein (MFP) (TC 8.A.1) family.</text>
</comment>
<evidence type="ECO:0000313" key="4">
    <source>
        <dbReference type="EMBL" id="SNX48472.1"/>
    </source>
</evidence>
<feature type="domain" description="Multidrug resistance protein MdtA-like barrel-sandwich hybrid" evidence="2">
    <location>
        <begin position="70"/>
        <end position="189"/>
    </location>
</feature>
<reference evidence="5" key="1">
    <citation type="submission" date="2016-06" db="EMBL/GenBank/DDBJ databases">
        <authorList>
            <person name="Rodrigo-Torres L."/>
            <person name="Arahal R.D."/>
            <person name="Lucena T."/>
        </authorList>
    </citation>
    <scope>NUCLEOTIDE SEQUENCE [LARGE SCALE GENOMIC DNA]</scope>
    <source>
        <strain evidence="5">CECT8203</strain>
    </source>
</reference>
<dbReference type="FunFam" id="2.40.30.170:FF:000010">
    <property type="entry name" value="Efflux RND transporter periplasmic adaptor subunit"/>
    <property type="match status" value="1"/>
</dbReference>
<dbReference type="Gene3D" id="2.40.50.100">
    <property type="match status" value="1"/>
</dbReference>
<dbReference type="InterPro" id="IPR058792">
    <property type="entry name" value="Beta-barrel_RND_2"/>
</dbReference>
<dbReference type="AlphaFoldDB" id="A0A240EIF1"/>
<dbReference type="GO" id="GO:1990281">
    <property type="term" value="C:efflux pump complex"/>
    <property type="evidence" value="ECO:0007669"/>
    <property type="project" value="TreeGrafter"/>
</dbReference>
<evidence type="ECO:0000313" key="5">
    <source>
        <dbReference type="Proteomes" id="UP000219336"/>
    </source>
</evidence>
<gene>
    <name evidence="4" type="primary">mdtA_3</name>
    <name evidence="4" type="ORF">VTH8203_02090</name>
</gene>
<feature type="domain" description="CusB-like beta-barrel" evidence="3">
    <location>
        <begin position="203"/>
        <end position="274"/>
    </location>
</feature>
<dbReference type="EMBL" id="OANU01000027">
    <property type="protein sequence ID" value="SNX48472.1"/>
    <property type="molecule type" value="Genomic_DNA"/>
</dbReference>
<dbReference type="InterPro" id="IPR006143">
    <property type="entry name" value="RND_pump_MFP"/>
</dbReference>
<dbReference type="InterPro" id="IPR058625">
    <property type="entry name" value="MdtA-like_BSH"/>
</dbReference>
<organism evidence="4 5">
    <name type="scientific">Vibrio thalassae</name>
    <dbReference type="NCBI Taxonomy" id="1243014"/>
    <lineage>
        <taxon>Bacteria</taxon>
        <taxon>Pseudomonadati</taxon>
        <taxon>Pseudomonadota</taxon>
        <taxon>Gammaproteobacteria</taxon>
        <taxon>Vibrionales</taxon>
        <taxon>Vibrionaceae</taxon>
        <taxon>Vibrio</taxon>
    </lineage>
</organism>
<dbReference type="Pfam" id="PF25954">
    <property type="entry name" value="Beta-barrel_RND_2"/>
    <property type="match status" value="1"/>
</dbReference>
<dbReference type="PANTHER" id="PTHR30469">
    <property type="entry name" value="MULTIDRUG RESISTANCE PROTEIN MDTA"/>
    <property type="match status" value="1"/>
</dbReference>
<dbReference type="GO" id="GO:0015562">
    <property type="term" value="F:efflux transmembrane transporter activity"/>
    <property type="evidence" value="ECO:0007669"/>
    <property type="project" value="TreeGrafter"/>
</dbReference>
<dbReference type="Proteomes" id="UP000219336">
    <property type="component" value="Unassembled WGS sequence"/>
</dbReference>
<evidence type="ECO:0000259" key="3">
    <source>
        <dbReference type="Pfam" id="PF25954"/>
    </source>
</evidence>
<dbReference type="Gene3D" id="2.40.30.170">
    <property type="match status" value="1"/>
</dbReference>
<dbReference type="NCBIfam" id="TIGR01730">
    <property type="entry name" value="RND_mfp"/>
    <property type="match status" value="1"/>
</dbReference>
<accession>A0A240EIF1</accession>
<evidence type="ECO:0000259" key="2">
    <source>
        <dbReference type="Pfam" id="PF25917"/>
    </source>
</evidence>
<protein>
    <submittedName>
        <fullName evidence="4">Multidrug resistance protein MdtA</fullName>
    </submittedName>
</protein>
<dbReference type="SUPFAM" id="SSF111369">
    <property type="entry name" value="HlyD-like secretion proteins"/>
    <property type="match status" value="1"/>
</dbReference>
<dbReference type="Gene3D" id="1.10.287.470">
    <property type="entry name" value="Helix hairpin bin"/>
    <property type="match status" value="1"/>
</dbReference>
<keyword evidence="5" id="KW-1185">Reference proteome</keyword>
<sequence length="367" mass="40720">MKKWIFGVIIIAVLAFGSVIGFNLFVNNKIKTTIANLPEPIFPVTVEQLKPTVWPQNIRAIGFIEPYQGVDVSNEVSGIVTEINFENGERVTATTILASLNDQVQQAELKEQQVQLPAVRNDYLRVKSLYSEKSVSEQSLQAAEAKYQALLANIESLKANIELRKIRAPFDGKLGIRNINLGQYVPVGTDIVRLEDLSVMRVRFSVPQSKIGHLKIGQRISLSVQSYPNKNYEGKINAIEPVINDKTGLVMIQAEIPNDDRTLMGGMFAEVNVTLSDLDKQFVVPQTSIAFALYGNSVFVVEKDGSDHRVKQITVEVLQRDGNFALIKGDLKFDQQVVTTGILNLGNNTKVNIVESPIDTPDKMPKL</sequence>
<dbReference type="Pfam" id="PF25917">
    <property type="entry name" value="BSH_RND"/>
    <property type="match status" value="1"/>
</dbReference>
<dbReference type="RefSeq" id="WP_096993638.1">
    <property type="nucleotide sequence ID" value="NZ_JBHSII010000009.1"/>
</dbReference>
<name>A0A240EIF1_9VIBR</name>
<evidence type="ECO:0000256" key="1">
    <source>
        <dbReference type="ARBA" id="ARBA00009477"/>
    </source>
</evidence>
<dbReference type="PANTHER" id="PTHR30469:SF11">
    <property type="entry name" value="BLL4320 PROTEIN"/>
    <property type="match status" value="1"/>
</dbReference>
<proteinExistence type="inferred from homology"/>
<dbReference type="OrthoDB" id="9806939at2"/>